<dbReference type="AlphaFoldDB" id="A0A9X1MNF6"/>
<evidence type="ECO:0000313" key="2">
    <source>
        <dbReference type="Proteomes" id="UP001139103"/>
    </source>
</evidence>
<organism evidence="1 2">
    <name type="scientific">Blastopirellula sediminis</name>
    <dbReference type="NCBI Taxonomy" id="2894196"/>
    <lineage>
        <taxon>Bacteria</taxon>
        <taxon>Pseudomonadati</taxon>
        <taxon>Planctomycetota</taxon>
        <taxon>Planctomycetia</taxon>
        <taxon>Pirellulales</taxon>
        <taxon>Pirellulaceae</taxon>
        <taxon>Blastopirellula</taxon>
    </lineage>
</organism>
<gene>
    <name evidence="1" type="ORF">LOC68_15405</name>
</gene>
<reference evidence="1" key="1">
    <citation type="submission" date="2021-11" db="EMBL/GenBank/DDBJ databases">
        <title>Genome sequence.</title>
        <authorList>
            <person name="Sun Q."/>
        </authorList>
    </citation>
    <scope>NUCLEOTIDE SEQUENCE</scope>
    <source>
        <strain evidence="1">JC732</strain>
    </source>
</reference>
<dbReference type="RefSeq" id="WP_230220348.1">
    <property type="nucleotide sequence ID" value="NZ_JAJKFT010000010.1"/>
</dbReference>
<evidence type="ECO:0000313" key="1">
    <source>
        <dbReference type="EMBL" id="MCC9629776.1"/>
    </source>
</evidence>
<name>A0A9X1MNF6_9BACT</name>
<protein>
    <submittedName>
        <fullName evidence="1">Uncharacterized protein</fullName>
    </submittedName>
</protein>
<comment type="caution">
    <text evidence="1">The sequence shown here is derived from an EMBL/GenBank/DDBJ whole genome shotgun (WGS) entry which is preliminary data.</text>
</comment>
<dbReference type="Proteomes" id="UP001139103">
    <property type="component" value="Unassembled WGS sequence"/>
</dbReference>
<proteinExistence type="predicted"/>
<sequence>MPELNPYASPQAVESGELIRAECPSGFIWSGFVDRYQFQVAPSDTLSQRIVDFYKGVGFHRTSHAPGLHFRRGHLWGSLIGAESRARQTLCVELTPRSQTVVLVTLQYDVDFYFAIRYKPQWTLSPFREAVRLARTLDALNWE</sequence>
<accession>A0A9X1MNF6</accession>
<keyword evidence="2" id="KW-1185">Reference proteome</keyword>
<dbReference type="EMBL" id="JAJKFT010000010">
    <property type="protein sequence ID" value="MCC9629776.1"/>
    <property type="molecule type" value="Genomic_DNA"/>
</dbReference>